<name>A0A6J6HG18_9ZZZZ</name>
<dbReference type="PANTHER" id="PTHR11735">
    <property type="entry name" value="TRNA N6-ADENOSINE THREONYLCARBAMOYLTRANSFERASE"/>
    <property type="match status" value="1"/>
</dbReference>
<dbReference type="InterPro" id="IPR000905">
    <property type="entry name" value="Gcp-like_dom"/>
</dbReference>
<sequence length="234" mass="24973">MILVIETAVEHVGVAIGDYTGLRAHSMLASDRRHAESLTPMIEFVLSQASITVNELSAIAVDVGPGLFTGMRVGMAAAQSMAWALEIPVVPLCSLDVLAMNANFSDGVVAASLDARRGEVYWALYRMHGVSGDPQRLTEPVVATPEDMAVHLADRGEDIVCVGSGFDRHAELFDNAPWAQLMGPASAFPSAVHGLTLAVHRIAADSTSDAYGIEPMYLRAPDAEINWKSREATS</sequence>
<reference evidence="2" key="1">
    <citation type="submission" date="2020-05" db="EMBL/GenBank/DDBJ databases">
        <authorList>
            <person name="Chiriac C."/>
            <person name="Salcher M."/>
            <person name="Ghai R."/>
            <person name="Kavagutti S V."/>
        </authorList>
    </citation>
    <scope>NUCLEOTIDE SEQUENCE</scope>
</reference>
<dbReference type="AlphaFoldDB" id="A0A6J6HG18"/>
<protein>
    <submittedName>
        <fullName evidence="2">Unannotated protein</fullName>
    </submittedName>
</protein>
<dbReference type="Gene3D" id="3.30.420.40">
    <property type="match status" value="2"/>
</dbReference>
<dbReference type="NCBIfam" id="TIGR03725">
    <property type="entry name" value="T6A_YeaZ"/>
    <property type="match status" value="1"/>
</dbReference>
<dbReference type="InterPro" id="IPR043129">
    <property type="entry name" value="ATPase_NBD"/>
</dbReference>
<dbReference type="SUPFAM" id="SSF53067">
    <property type="entry name" value="Actin-like ATPase domain"/>
    <property type="match status" value="2"/>
</dbReference>
<proteinExistence type="predicted"/>
<dbReference type="GO" id="GO:0002949">
    <property type="term" value="P:tRNA threonylcarbamoyladenosine modification"/>
    <property type="evidence" value="ECO:0007669"/>
    <property type="project" value="InterPro"/>
</dbReference>
<evidence type="ECO:0000259" key="1">
    <source>
        <dbReference type="Pfam" id="PF00814"/>
    </source>
</evidence>
<dbReference type="InterPro" id="IPR022496">
    <property type="entry name" value="T6A_TsaB"/>
</dbReference>
<dbReference type="PANTHER" id="PTHR11735:SF11">
    <property type="entry name" value="TRNA THREONYLCARBAMOYLADENOSINE BIOSYNTHESIS PROTEIN TSAB"/>
    <property type="match status" value="1"/>
</dbReference>
<gene>
    <name evidence="2" type="ORF">UFOPK1889_00368</name>
</gene>
<dbReference type="EMBL" id="CAEZUZ010000040">
    <property type="protein sequence ID" value="CAB4612317.1"/>
    <property type="molecule type" value="Genomic_DNA"/>
</dbReference>
<dbReference type="Pfam" id="PF00814">
    <property type="entry name" value="TsaD"/>
    <property type="match status" value="1"/>
</dbReference>
<evidence type="ECO:0000313" key="2">
    <source>
        <dbReference type="EMBL" id="CAB4612317.1"/>
    </source>
</evidence>
<dbReference type="GO" id="GO:0005829">
    <property type="term" value="C:cytosol"/>
    <property type="evidence" value="ECO:0007669"/>
    <property type="project" value="TreeGrafter"/>
</dbReference>
<accession>A0A6J6HG18</accession>
<dbReference type="CDD" id="cd24032">
    <property type="entry name" value="ASKHA_NBD_TsaB"/>
    <property type="match status" value="1"/>
</dbReference>
<organism evidence="2">
    <name type="scientific">freshwater metagenome</name>
    <dbReference type="NCBI Taxonomy" id="449393"/>
    <lineage>
        <taxon>unclassified sequences</taxon>
        <taxon>metagenomes</taxon>
        <taxon>ecological metagenomes</taxon>
    </lineage>
</organism>
<feature type="domain" description="Gcp-like" evidence="1">
    <location>
        <begin position="31"/>
        <end position="133"/>
    </location>
</feature>